<keyword evidence="1 3" id="KW-0808">Transferase</keyword>
<dbReference type="STRING" id="446466.Cfla_0758"/>
<keyword evidence="4" id="KW-1185">Reference proteome</keyword>
<dbReference type="PANTHER" id="PTHR12526">
    <property type="entry name" value="GLYCOSYLTRANSFERASE"/>
    <property type="match status" value="1"/>
</dbReference>
<dbReference type="AlphaFoldDB" id="D5UJE6"/>
<dbReference type="Gene3D" id="3.40.50.2000">
    <property type="entry name" value="Glycogen Phosphorylase B"/>
    <property type="match status" value="1"/>
</dbReference>
<dbReference type="KEGG" id="cfl:Cfla_0758"/>
<dbReference type="EMBL" id="CP001964">
    <property type="protein sequence ID" value="ADG73669.1"/>
    <property type="molecule type" value="Genomic_DNA"/>
</dbReference>
<evidence type="ECO:0000256" key="1">
    <source>
        <dbReference type="ARBA" id="ARBA00022679"/>
    </source>
</evidence>
<feature type="domain" description="Glycosyl transferase family 1" evidence="2">
    <location>
        <begin position="210"/>
        <end position="360"/>
    </location>
</feature>
<dbReference type="Proteomes" id="UP000000849">
    <property type="component" value="Chromosome"/>
</dbReference>
<proteinExistence type="predicted"/>
<accession>D5UJE6</accession>
<organism evidence="3 4">
    <name type="scientific">Cellulomonas flavigena (strain ATCC 482 / DSM 20109 / BCRC 11376 / JCM 18109 / NBRC 3775 / NCIMB 8073 / NRS 134)</name>
    <dbReference type="NCBI Taxonomy" id="446466"/>
    <lineage>
        <taxon>Bacteria</taxon>
        <taxon>Bacillati</taxon>
        <taxon>Actinomycetota</taxon>
        <taxon>Actinomycetes</taxon>
        <taxon>Micrococcales</taxon>
        <taxon>Cellulomonadaceae</taxon>
        <taxon>Cellulomonas</taxon>
    </lineage>
</organism>
<name>D5UJE6_CELFN</name>
<dbReference type="CAZy" id="GT4">
    <property type="family name" value="Glycosyltransferase Family 4"/>
</dbReference>
<dbReference type="GO" id="GO:0016757">
    <property type="term" value="F:glycosyltransferase activity"/>
    <property type="evidence" value="ECO:0007669"/>
    <property type="project" value="InterPro"/>
</dbReference>
<evidence type="ECO:0000313" key="4">
    <source>
        <dbReference type="Proteomes" id="UP000000849"/>
    </source>
</evidence>
<reference evidence="3 4" key="1">
    <citation type="journal article" date="2010" name="Stand. Genomic Sci.">
        <title>Complete genome sequence of Cellulomonas flavigena type strain (134).</title>
        <authorList>
            <person name="Abt B."/>
            <person name="Foster B."/>
            <person name="Lapidus A."/>
            <person name="Clum A."/>
            <person name="Sun H."/>
            <person name="Pukall R."/>
            <person name="Lucas S."/>
            <person name="Glavina Del Rio T."/>
            <person name="Nolan M."/>
            <person name="Tice H."/>
            <person name="Cheng J.F."/>
            <person name="Pitluck S."/>
            <person name="Liolios K."/>
            <person name="Ivanova N."/>
            <person name="Mavromatis K."/>
            <person name="Ovchinnikova G."/>
            <person name="Pati A."/>
            <person name="Goodwin L."/>
            <person name="Chen A."/>
            <person name="Palaniappan K."/>
            <person name="Land M."/>
            <person name="Hauser L."/>
            <person name="Chang Y.J."/>
            <person name="Jeffries C.D."/>
            <person name="Rohde M."/>
            <person name="Goker M."/>
            <person name="Woyke T."/>
            <person name="Bristow J."/>
            <person name="Eisen J.A."/>
            <person name="Markowitz V."/>
            <person name="Hugenholtz P."/>
            <person name="Kyrpides N.C."/>
            <person name="Klenk H.P."/>
        </authorList>
    </citation>
    <scope>NUCLEOTIDE SEQUENCE [LARGE SCALE GENOMIC DNA]</scope>
    <source>
        <strain evidence="4">ATCC 482 / DSM 20109 / BCRC 11376 / JCM 18109 / NBRC 3775 / NCIMB 8073 / NRS 134</strain>
    </source>
</reference>
<gene>
    <name evidence="3" type="ordered locus">Cfla_0758</name>
</gene>
<evidence type="ECO:0000313" key="3">
    <source>
        <dbReference type="EMBL" id="ADG73669.1"/>
    </source>
</evidence>
<dbReference type="Pfam" id="PF00534">
    <property type="entry name" value="Glycos_transf_1"/>
    <property type="match status" value="1"/>
</dbReference>
<dbReference type="HOGENOM" id="CLU_059315_0_0_11"/>
<protein>
    <submittedName>
        <fullName evidence="3">Glycosyl transferase group 1</fullName>
    </submittedName>
</protein>
<dbReference type="SUPFAM" id="SSF53756">
    <property type="entry name" value="UDP-Glycosyltransferase/glycogen phosphorylase"/>
    <property type="match status" value="1"/>
</dbReference>
<dbReference type="eggNOG" id="COG0438">
    <property type="taxonomic scope" value="Bacteria"/>
</dbReference>
<evidence type="ECO:0000259" key="2">
    <source>
        <dbReference type="Pfam" id="PF00534"/>
    </source>
</evidence>
<sequence length="392" mass="43730">MRSATPKHHPIVVLTARFEPGYKAGGPIRAVADGLDSLAKDISCLVVTSDRDLGDDAPYEGLSGALVERGRHEILYVDTTRLPDWWRALLSVRRARPEVLYLNSFWSPQFTMLPVLAVLLRALRPRKVILAPRGELSPGALALKTGKKRLAFPIWSLALRLCRPTMQASSMSEAAMIRKSLPWIRENEIVYQHDRGPAPAAAVAEVTSNSRFVFVGRIARMKNVLLLIESLRHVEDSVSLDIFGPIEDRPYWDECLAAIATLPEHVSVTYRGLLGPDLVQTTFAQYDGFLLPTRGENFCHAIAESLSVGCPTLCSDRTPWSDVLRAGGGEVVTDLDPHAWSAAITRWNRRSPSERQVARNQCLRAYVSWRQSVPSAPAVEVELKRCRQQRRP</sequence>
<dbReference type="InterPro" id="IPR001296">
    <property type="entry name" value="Glyco_trans_1"/>
</dbReference>